<accession>B8X2Z5</accession>
<keyword evidence="8 28" id="KW-1048">Host nucleus</keyword>
<evidence type="ECO:0000256" key="17">
    <source>
        <dbReference type="ARBA" id="ARBA00022833"/>
    </source>
</evidence>
<protein>
    <recommendedName>
        <fullName evidence="28">Gag polyprotein</fullName>
    </recommendedName>
    <component>
        <recommendedName>
            <fullName evidence="28">Matrix protein p17</fullName>
            <shortName evidence="28">MA</shortName>
        </recommendedName>
    </component>
</protein>
<sequence>MGARASILIGGKVDKWEKIRLRSGGKKHYMLKHLVWASRELERFALNPGLLETAEGCKQIIKQLQPALQTGTEELRSLFNTVATLYCVHTGIDVRDTKEALDKIEEEQNKIQQKTEAKKADGKVSQNYPIVQNLQGQMVHQPISPRTLNAWVKVVEEKAFSPEVIPMFSALSEGATPQDLNTMLNTVGGHQAAMQILKDTINEEAAEWDRLHPVHAGPIAPGQIREPRGSDIAGTTSNLQEQITWMTGNPPVPVGDIYKRWIILGLNKIVRMYSPTSILDIKQGPKEPFRDYVDRFFKTLRAEQATQDVKNWMTDTLLVQNANPDCKTILRALGPGASIEEMMTACQGVGGPSHKARVLAEAMSQTNSAIMMQRSNFKGSKRIIKCFNCGKEGHLARNCRAPRKRGCWKCGKEGHQMKDCTERQANFLGKIWPSHKGRPGNFLQSRPEPTAPPEESFRFGEETTTPSQKQEPIDKELYPLASLKSLFGNDPLSQ</sequence>
<keyword evidence="25" id="KW-0449">Lipoprotein</keyword>
<evidence type="ECO:0000256" key="8">
    <source>
        <dbReference type="ARBA" id="ARBA00022562"/>
    </source>
</evidence>
<dbReference type="GO" id="GO:0005198">
    <property type="term" value="F:structural molecule activity"/>
    <property type="evidence" value="ECO:0007669"/>
    <property type="project" value="InterPro"/>
</dbReference>
<evidence type="ECO:0000313" key="32">
    <source>
        <dbReference type="EMBL" id="ACH99177.1"/>
    </source>
</evidence>
<dbReference type="PRINTS" id="PR00234">
    <property type="entry name" value="HIV1MATRIX"/>
</dbReference>
<dbReference type="PANTHER" id="PTHR40389:SF3">
    <property type="entry name" value="IGE-BINDING PROTEIN"/>
    <property type="match status" value="1"/>
</dbReference>
<keyword evidence="20 28" id="KW-0694">RNA-binding</keyword>
<evidence type="ECO:0000256" key="13">
    <source>
        <dbReference type="ARBA" id="ARBA00022723"/>
    </source>
</evidence>
<dbReference type="EMBL" id="FJ036960">
    <property type="protein sequence ID" value="ACH99177.1"/>
    <property type="molecule type" value="Genomic_DNA"/>
</dbReference>
<evidence type="ECO:0000256" key="2">
    <source>
        <dbReference type="ARBA" id="ARBA00004560"/>
    </source>
</evidence>
<keyword evidence="22 28" id="KW-0543">Viral nucleoprotein</keyword>
<dbReference type="GO" id="GO:0020002">
    <property type="term" value="C:host cell plasma membrane"/>
    <property type="evidence" value="ECO:0007669"/>
    <property type="project" value="UniProtKB-SubCell"/>
</dbReference>
<dbReference type="InterPro" id="IPR000071">
    <property type="entry name" value="Lentvrl_matrix_N"/>
</dbReference>
<dbReference type="SUPFAM" id="SSF47353">
    <property type="entry name" value="Retrovirus capsid dimerization domain-like"/>
    <property type="match status" value="1"/>
</dbReference>
<evidence type="ECO:0000256" key="30">
    <source>
        <dbReference type="SAM" id="MobiDB-lite"/>
    </source>
</evidence>
<evidence type="ECO:0000256" key="4">
    <source>
        <dbReference type="ARBA" id="ARBA00022462"/>
    </source>
</evidence>
<keyword evidence="9 28" id="KW-0945">Host-virus interaction</keyword>
<dbReference type="Gene3D" id="1.10.150.90">
    <property type="entry name" value="Immunodeficiency lentiviruses, gag gene matrix protein p17"/>
    <property type="match status" value="1"/>
</dbReference>
<evidence type="ECO:0000256" key="1">
    <source>
        <dbReference type="ARBA" id="ARBA00004425"/>
    </source>
</evidence>
<keyword evidence="19" id="KW-1043">Host membrane</keyword>
<keyword evidence="13 28" id="KW-0479">Metal-binding</keyword>
<dbReference type="FunFam" id="4.10.60.10:FF:000001">
    <property type="entry name" value="Gag polyprotein"/>
    <property type="match status" value="1"/>
</dbReference>
<dbReference type="Pfam" id="PF00098">
    <property type="entry name" value="zf-CCHC"/>
    <property type="match status" value="2"/>
</dbReference>
<dbReference type="Gene3D" id="6.10.250.390">
    <property type="match status" value="1"/>
</dbReference>
<dbReference type="FunFam" id="1.10.375.10:FF:000001">
    <property type="entry name" value="Gag polyprotein"/>
    <property type="match status" value="1"/>
</dbReference>
<keyword evidence="11" id="KW-1198">Viral budding</keyword>
<evidence type="ECO:0000256" key="22">
    <source>
        <dbReference type="ARBA" id="ARBA00023086"/>
    </source>
</evidence>
<gene>
    <name evidence="32" type="primary">gag</name>
</gene>
<evidence type="ECO:0000256" key="29">
    <source>
        <dbReference type="SAM" id="Coils"/>
    </source>
</evidence>
<name>B8X2Z5_HV1</name>
<organismHost>
    <name type="scientific">Homo sapiens</name>
    <name type="common">Human</name>
    <dbReference type="NCBI Taxonomy" id="9606"/>
</organismHost>
<evidence type="ECO:0000256" key="5">
    <source>
        <dbReference type="ARBA" id="ARBA00022511"/>
    </source>
</evidence>
<dbReference type="InterPro" id="IPR036875">
    <property type="entry name" value="Znf_CCHC_sf"/>
</dbReference>
<feature type="domain" description="CCHC-type" evidence="31">
    <location>
        <begin position="407"/>
        <end position="422"/>
    </location>
</feature>
<evidence type="ECO:0000256" key="6">
    <source>
        <dbReference type="ARBA" id="ARBA00022553"/>
    </source>
</evidence>
<proteinExistence type="inferred from homology"/>
<feature type="coiled-coil region" evidence="29">
    <location>
        <begin position="94"/>
        <end position="121"/>
    </location>
</feature>
<keyword evidence="18 28" id="KW-0946">Virion</keyword>
<evidence type="ECO:0000256" key="15">
    <source>
        <dbReference type="ARBA" id="ARBA00022758"/>
    </source>
</evidence>
<dbReference type="GO" id="GO:0008270">
    <property type="term" value="F:zinc ion binding"/>
    <property type="evidence" value="ECO:0007669"/>
    <property type="project" value="UniProtKB-KW"/>
</dbReference>
<keyword evidence="29" id="KW-0175">Coiled coil</keyword>
<evidence type="ECO:0000256" key="10">
    <source>
        <dbReference type="ARBA" id="ARBA00022612"/>
    </source>
</evidence>
<evidence type="ECO:0000256" key="25">
    <source>
        <dbReference type="ARBA" id="ARBA00023288"/>
    </source>
</evidence>
<dbReference type="InterPro" id="IPR001878">
    <property type="entry name" value="Znf_CCHC"/>
</dbReference>
<evidence type="ECO:0000256" key="27">
    <source>
        <dbReference type="PROSITE-ProRule" id="PRU00047"/>
    </source>
</evidence>
<keyword evidence="15" id="KW-0688">Ribosomal frameshifting</keyword>
<evidence type="ECO:0000256" key="24">
    <source>
        <dbReference type="ARBA" id="ARBA00023200"/>
    </source>
</evidence>
<evidence type="ECO:0000256" key="19">
    <source>
        <dbReference type="ARBA" id="ARBA00022870"/>
    </source>
</evidence>
<comment type="PTM">
    <molecule>Gag-Pol polyprotein</molecule>
    <text evidence="28">Specific enzymatic cleavages by the viral protease yield mature proteins.</text>
</comment>
<evidence type="ECO:0000256" key="12">
    <source>
        <dbReference type="ARBA" id="ARBA00022707"/>
    </source>
</evidence>
<evidence type="ECO:0000256" key="28">
    <source>
        <dbReference type="RuleBase" id="RU004487"/>
    </source>
</evidence>
<comment type="similarity">
    <text evidence="3">Belongs to the primate lentivirus group gag polyprotein family.</text>
</comment>
<keyword evidence="7 28" id="KW-0167">Capsid protein</keyword>
<feature type="region of interest" description="Disordered" evidence="30">
    <location>
        <begin position="433"/>
        <end position="475"/>
    </location>
</feature>
<evidence type="ECO:0000256" key="11">
    <source>
        <dbReference type="ARBA" id="ARBA00022637"/>
    </source>
</evidence>
<dbReference type="Pfam" id="PF00540">
    <property type="entry name" value="Gag_p17"/>
    <property type="match status" value="1"/>
</dbReference>
<comment type="subcellular location">
    <subcellularLocation>
        <location evidence="1">Host cell membrane</location>
        <topology evidence="1">Lipid-anchor</topology>
    </subcellularLocation>
    <subcellularLocation>
        <location evidence="2">Host endosome</location>
        <location evidence="2">Host multivesicular body</location>
    </subcellularLocation>
    <subcellularLocation>
        <location evidence="26">Virion membrane</location>
        <topology evidence="26">Lipid-anchor</topology>
    </subcellularLocation>
    <subcellularLocation>
        <location evidence="28">Virion</location>
    </subcellularLocation>
    <subcellularLocation>
        <location evidence="28">Host cytoplasm</location>
    </subcellularLocation>
    <subcellularLocation>
        <location evidence="28">Host nucleus</location>
    </subcellularLocation>
</comment>
<dbReference type="Gene3D" id="1.10.375.10">
    <property type="entry name" value="Human Immunodeficiency Virus Type 1 Capsid Protein"/>
    <property type="match status" value="1"/>
</dbReference>
<dbReference type="PROSITE" id="PS50158">
    <property type="entry name" value="ZF_CCHC"/>
    <property type="match status" value="2"/>
</dbReference>
<dbReference type="GO" id="GO:0039702">
    <property type="term" value="P:viral budding via host ESCRT complex"/>
    <property type="evidence" value="ECO:0007669"/>
    <property type="project" value="UniProtKB-KW"/>
</dbReference>
<keyword evidence="23" id="KW-0472">Membrane</keyword>
<dbReference type="InterPro" id="IPR050195">
    <property type="entry name" value="Primate_lentivir_Gag_pol-like"/>
</dbReference>
<keyword evidence="14" id="KW-0677">Repeat</keyword>
<dbReference type="SUPFAM" id="SSF47836">
    <property type="entry name" value="Retroviral matrix proteins"/>
    <property type="match status" value="1"/>
</dbReference>
<keyword evidence="24 28" id="KW-1035">Host cytoplasm</keyword>
<dbReference type="GO" id="GO:0075523">
    <property type="term" value="P:viral translational frameshifting"/>
    <property type="evidence" value="ECO:0007669"/>
    <property type="project" value="UniProtKB-KW"/>
</dbReference>
<evidence type="ECO:0000256" key="18">
    <source>
        <dbReference type="ARBA" id="ARBA00022844"/>
    </source>
</evidence>
<evidence type="ECO:0000256" key="21">
    <source>
        <dbReference type="ARBA" id="ARBA00023046"/>
    </source>
</evidence>
<evidence type="ECO:0000259" key="31">
    <source>
        <dbReference type="PROSITE" id="PS50158"/>
    </source>
</evidence>
<dbReference type="Gene3D" id="1.20.5.760">
    <property type="entry name" value="Single helix bin"/>
    <property type="match status" value="1"/>
</dbReference>
<dbReference type="Gene3D" id="4.10.60.10">
    <property type="entry name" value="Zinc finger, CCHC-type"/>
    <property type="match status" value="1"/>
</dbReference>
<dbReference type="PANTHER" id="PTHR40389">
    <property type="entry name" value="ENDOGENOUS RETROVIRUS GROUP K MEMBER 24 GAG POLYPROTEIN-RELATED"/>
    <property type="match status" value="1"/>
</dbReference>
<dbReference type="Gene3D" id="1.10.1200.30">
    <property type="match status" value="1"/>
</dbReference>
<keyword evidence="5" id="KW-1032">Host cell membrane</keyword>
<keyword evidence="4" id="KW-1187">Viral budding via the host ESCRT complexes</keyword>
<dbReference type="GO" id="GO:0072494">
    <property type="term" value="C:host multivesicular body"/>
    <property type="evidence" value="ECO:0007669"/>
    <property type="project" value="UniProtKB-SubCell"/>
</dbReference>
<evidence type="ECO:0000256" key="7">
    <source>
        <dbReference type="ARBA" id="ARBA00022561"/>
    </source>
</evidence>
<comment type="subcellular location">
    <molecule>Matrix protein p17</molecule>
    <subcellularLocation>
        <location evidence="28">Virion membrane</location>
        <topology evidence="28">Lipid-anchor</topology>
    </subcellularLocation>
    <subcellularLocation>
        <location evidence="28">Host nucleus</location>
    </subcellularLocation>
    <subcellularLocation>
        <location evidence="28">Host cytoplasm</location>
    </subcellularLocation>
</comment>
<dbReference type="FunFam" id="1.10.1200.30:FF:000001">
    <property type="entry name" value="Gag polyprotein"/>
    <property type="match status" value="1"/>
</dbReference>
<dbReference type="Pfam" id="PF00607">
    <property type="entry name" value="Gag_p24"/>
    <property type="match status" value="1"/>
</dbReference>
<evidence type="ECO:0000256" key="16">
    <source>
        <dbReference type="ARBA" id="ARBA00022771"/>
    </source>
</evidence>
<dbReference type="Pfam" id="PF08705">
    <property type="entry name" value="Gag_p6"/>
    <property type="match status" value="1"/>
</dbReference>
<keyword evidence="21" id="KW-1039">Host endosome</keyword>
<dbReference type="GO" id="GO:0042025">
    <property type="term" value="C:host cell nucleus"/>
    <property type="evidence" value="ECO:0007669"/>
    <property type="project" value="UniProtKB-SubCell"/>
</dbReference>
<evidence type="ECO:0000256" key="14">
    <source>
        <dbReference type="ARBA" id="ARBA00022737"/>
    </source>
</evidence>
<evidence type="ECO:0000256" key="3">
    <source>
        <dbReference type="ARBA" id="ARBA00008364"/>
    </source>
</evidence>
<evidence type="ECO:0000256" key="9">
    <source>
        <dbReference type="ARBA" id="ARBA00022581"/>
    </source>
</evidence>
<dbReference type="SUPFAM" id="SSF57756">
    <property type="entry name" value="Retrovirus zinc finger-like domains"/>
    <property type="match status" value="1"/>
</dbReference>
<dbReference type="SUPFAM" id="SSF47943">
    <property type="entry name" value="Retrovirus capsid protein, N-terminal core domain"/>
    <property type="match status" value="1"/>
</dbReference>
<dbReference type="Pfam" id="PF19317">
    <property type="entry name" value="Gag_p24_C"/>
    <property type="match status" value="1"/>
</dbReference>
<dbReference type="GO" id="GO:0055036">
    <property type="term" value="C:virion membrane"/>
    <property type="evidence" value="ECO:0007669"/>
    <property type="project" value="UniProtKB-SubCell"/>
</dbReference>
<keyword evidence="12" id="KW-0519">Myristate</keyword>
<dbReference type="GO" id="GO:0019013">
    <property type="term" value="C:viral nucleocapsid"/>
    <property type="evidence" value="ECO:0007669"/>
    <property type="project" value="UniProtKB-KW"/>
</dbReference>
<organism evidence="32">
    <name type="scientific">Human immunodeficiency virus type 1</name>
    <name type="common">HIV-1</name>
    <dbReference type="NCBI Taxonomy" id="11676"/>
    <lineage>
        <taxon>Viruses</taxon>
        <taxon>Riboviria</taxon>
        <taxon>Pararnavirae</taxon>
        <taxon>Artverviricota</taxon>
        <taxon>Revtraviricetes</taxon>
        <taxon>Ortervirales</taxon>
        <taxon>Retroviridae</taxon>
        <taxon>Orthoretrovirinae</taxon>
        <taxon>Lentivirus</taxon>
        <taxon>Lentivirus humimdef1</taxon>
    </lineage>
</organism>
<keyword evidence="6" id="KW-0597">Phosphoprotein</keyword>
<dbReference type="SMART" id="SM00343">
    <property type="entry name" value="ZnF_C2HC"/>
    <property type="match status" value="2"/>
</dbReference>
<feature type="domain" description="CCHC-type" evidence="31">
    <location>
        <begin position="385"/>
        <end position="400"/>
    </location>
</feature>
<dbReference type="InterPro" id="IPR045345">
    <property type="entry name" value="Gag_p24_C"/>
</dbReference>
<dbReference type="InterPro" id="IPR014817">
    <property type="entry name" value="Gag_p6"/>
</dbReference>
<dbReference type="InterPro" id="IPR010999">
    <property type="entry name" value="Retrovr_matrix"/>
</dbReference>
<evidence type="ECO:0000256" key="23">
    <source>
        <dbReference type="ARBA" id="ARBA00023136"/>
    </source>
</evidence>
<keyword evidence="17 28" id="KW-0862">Zinc</keyword>
<keyword evidence="16 27" id="KW-0863">Zinc-finger</keyword>
<evidence type="ECO:0000256" key="26">
    <source>
        <dbReference type="ARBA" id="ARBA00037826"/>
    </source>
</evidence>
<dbReference type="InterPro" id="IPR012344">
    <property type="entry name" value="Matrix_HIV/RSV_N"/>
</dbReference>
<dbReference type="GO" id="GO:0003723">
    <property type="term" value="F:RNA binding"/>
    <property type="evidence" value="ECO:0007669"/>
    <property type="project" value="UniProtKB-KW"/>
</dbReference>
<dbReference type="InterPro" id="IPR008916">
    <property type="entry name" value="Retrov_capsid_C"/>
</dbReference>
<evidence type="ECO:0000256" key="20">
    <source>
        <dbReference type="ARBA" id="ARBA00022884"/>
    </source>
</evidence>
<reference evidence="32" key="1">
    <citation type="journal article" date="2009" name="AIDS Res. Hum. Retroviruses">
        <title>First detection of a novel HIV Type 1 CRF01_AE/07_BC recombinant among an epidemiologically linked cohort of IDUs in Jiangsu, China.</title>
        <authorList>
            <person name="Guo H."/>
            <person name="Guo D."/>
            <person name="Wei J.F."/>
            <person name="Yang H."/>
            <person name="Huan X."/>
            <person name="Tsui S.K."/>
            <person name="Yang R."/>
            <person name="Zhang C."/>
        </authorList>
    </citation>
    <scope>NUCLEOTIDE SEQUENCE</scope>
    <source>
        <strain evidence="32">07JSNJ008</strain>
    </source>
</reference>
<keyword evidence="10" id="KW-1188">Viral release from host cell</keyword>
<dbReference type="InterPro" id="IPR008919">
    <property type="entry name" value="Retrov_capsid_N"/>
</dbReference>